<proteinExistence type="predicted"/>
<dbReference type="OrthoDB" id="435413at2759"/>
<feature type="region of interest" description="Disordered" evidence="3">
    <location>
        <begin position="92"/>
        <end position="111"/>
    </location>
</feature>
<dbReference type="KEGG" id="ngr:NAEGRDRAFT_68458"/>
<dbReference type="RefSeq" id="XP_002676401.1">
    <property type="nucleotide sequence ID" value="XM_002676355.1"/>
</dbReference>
<dbReference type="SUPFAM" id="SSF48452">
    <property type="entry name" value="TPR-like"/>
    <property type="match status" value="1"/>
</dbReference>
<reference evidence="4 5" key="1">
    <citation type="journal article" date="2010" name="Cell">
        <title>The genome of Naegleria gruberi illuminates early eukaryotic versatility.</title>
        <authorList>
            <person name="Fritz-Laylin L.K."/>
            <person name="Prochnik S.E."/>
            <person name="Ginger M.L."/>
            <person name="Dacks J.B."/>
            <person name="Carpenter M.L."/>
            <person name="Field M.C."/>
            <person name="Kuo A."/>
            <person name="Paredez A."/>
            <person name="Chapman J."/>
            <person name="Pham J."/>
            <person name="Shu S."/>
            <person name="Neupane R."/>
            <person name="Cipriano M."/>
            <person name="Mancuso J."/>
            <person name="Tu H."/>
            <person name="Salamov A."/>
            <person name="Lindquist E."/>
            <person name="Shapiro H."/>
            <person name="Lucas S."/>
            <person name="Grigoriev I.V."/>
            <person name="Cande W.Z."/>
            <person name="Fulton C."/>
            <person name="Rokhsar D.S."/>
            <person name="Dawson S.C."/>
        </authorList>
    </citation>
    <scope>NUCLEOTIDE SEQUENCE [LARGE SCALE GENOMIC DNA]</scope>
    <source>
        <strain evidence="4 5">NEG-M</strain>
    </source>
</reference>
<dbReference type="STRING" id="5762.D2VHV4"/>
<evidence type="ECO:0000256" key="3">
    <source>
        <dbReference type="SAM" id="MobiDB-lite"/>
    </source>
</evidence>
<gene>
    <name evidence="4" type="ORF">NAEGRDRAFT_68458</name>
</gene>
<dbReference type="Gene3D" id="1.25.40.10">
    <property type="entry name" value="Tetratricopeptide repeat domain"/>
    <property type="match status" value="2"/>
</dbReference>
<dbReference type="SMART" id="SM00028">
    <property type="entry name" value="TPR"/>
    <property type="match status" value="3"/>
</dbReference>
<dbReference type="InterPro" id="IPR019734">
    <property type="entry name" value="TPR_rpt"/>
</dbReference>
<evidence type="ECO:0000256" key="1">
    <source>
        <dbReference type="PROSITE-ProRule" id="PRU00339"/>
    </source>
</evidence>
<evidence type="ECO:0000256" key="2">
    <source>
        <dbReference type="SAM" id="Coils"/>
    </source>
</evidence>
<feature type="repeat" description="TPR" evidence="1">
    <location>
        <begin position="154"/>
        <end position="187"/>
    </location>
</feature>
<feature type="coiled-coil region" evidence="2">
    <location>
        <begin position="45"/>
        <end position="79"/>
    </location>
</feature>
<name>D2VHV4_NAEGR</name>
<dbReference type="InterPro" id="IPR011990">
    <property type="entry name" value="TPR-like_helical_dom_sf"/>
</dbReference>
<accession>D2VHV4</accession>
<dbReference type="Proteomes" id="UP000006671">
    <property type="component" value="Unassembled WGS sequence"/>
</dbReference>
<sequence>MKLYIHDEISEDTRVIIYDSAASDFNALINLIQEEFGLKNKGKKVEQIRDERNKTITKKEQLKEKMDLYIQISEQQKQQPQTEKAIEKPNTIATSSSINANSNNSTKPSEVPSATMQKELNALADSAVKHFQAREYRKAVKAYKLLQASNVDSMGCMSNIATVYIAASKFDRALKYLLKCLEMDKYNQNIYKLLGKCYFGLKNYKESLQNFYHQVTILEKYQKEIKDESKLKDITELIQDGYVDMAKCLTLIGEKQQGFSFIASVLKKNDAHKVALLEYAKYVLYETKDASDSITATLRILVADQNNVDAKDILSEIVETFGVEPLLNHISQGSEKLDTSAAPGLAWMALILKEHSCINEAVVLYKTALKLAPSNFAYLLNLVHTLEIDVRFKDALCEIKEFCKNNPTVASGTFTTKVLLEVSNFAFSFLT</sequence>
<keyword evidence="2" id="KW-0175">Coiled coil</keyword>
<evidence type="ECO:0000313" key="4">
    <source>
        <dbReference type="EMBL" id="EFC43657.1"/>
    </source>
</evidence>
<protein>
    <submittedName>
        <fullName evidence="4">Predicted protein</fullName>
    </submittedName>
</protein>
<dbReference type="VEuPathDB" id="AmoebaDB:NAEGRDRAFT_68458"/>
<organism evidence="5">
    <name type="scientific">Naegleria gruberi</name>
    <name type="common">Amoeba</name>
    <dbReference type="NCBI Taxonomy" id="5762"/>
    <lineage>
        <taxon>Eukaryota</taxon>
        <taxon>Discoba</taxon>
        <taxon>Heterolobosea</taxon>
        <taxon>Tetramitia</taxon>
        <taxon>Eutetramitia</taxon>
        <taxon>Vahlkampfiidae</taxon>
        <taxon>Naegleria</taxon>
    </lineage>
</organism>
<evidence type="ECO:0000313" key="5">
    <source>
        <dbReference type="Proteomes" id="UP000006671"/>
    </source>
</evidence>
<keyword evidence="1" id="KW-0802">TPR repeat</keyword>
<keyword evidence="5" id="KW-1185">Reference proteome</keyword>
<dbReference type="GeneID" id="8863284"/>
<dbReference type="InParanoid" id="D2VHV4"/>
<dbReference type="PROSITE" id="PS50005">
    <property type="entry name" value="TPR"/>
    <property type="match status" value="1"/>
</dbReference>
<feature type="compositionally biased region" description="Low complexity" evidence="3">
    <location>
        <begin position="92"/>
        <end position="106"/>
    </location>
</feature>
<dbReference type="AlphaFoldDB" id="D2VHV4"/>
<dbReference type="EMBL" id="GG738872">
    <property type="protein sequence ID" value="EFC43657.1"/>
    <property type="molecule type" value="Genomic_DNA"/>
</dbReference>